<evidence type="ECO:0000313" key="7">
    <source>
        <dbReference type="Proteomes" id="UP000235945"/>
    </source>
</evidence>
<evidence type="ECO:0000313" key="5">
    <source>
        <dbReference type="EMBL" id="MBB5121795.1"/>
    </source>
</evidence>
<accession>A0A2N8P0X5</accession>
<comment type="caution">
    <text evidence="6">The sequence shown here is derived from an EMBL/GenBank/DDBJ whole genome shotgun (WGS) entry which is preliminary data.</text>
</comment>
<evidence type="ECO:0000256" key="1">
    <source>
        <dbReference type="ARBA" id="ARBA00022729"/>
    </source>
</evidence>
<reference evidence="5 8" key="3">
    <citation type="submission" date="2020-08" db="EMBL/GenBank/DDBJ databases">
        <title>Genomic Encyclopedia of Type Strains, Phase III (KMG-III): the genomes of soil and plant-associated and newly described type strains.</title>
        <authorList>
            <person name="Whitman W."/>
        </authorList>
    </citation>
    <scope>NUCLEOTIDE SEQUENCE [LARGE SCALE GENOMIC DNA]</scope>
    <source>
        <strain evidence="5 8">CECT 3259</strain>
    </source>
</reference>
<evidence type="ECO:0000256" key="2">
    <source>
        <dbReference type="SAM" id="MobiDB-lite"/>
    </source>
</evidence>
<dbReference type="InterPro" id="IPR029050">
    <property type="entry name" value="Immunoprotect_excell_Ig-like"/>
</dbReference>
<dbReference type="AlphaFoldDB" id="A0A2N8P0X5"/>
<dbReference type="InterPro" id="IPR029051">
    <property type="entry name" value="DUF4352"/>
</dbReference>
<reference evidence="6" key="1">
    <citation type="submission" date="2015-07" db="EMBL/GenBank/DDBJ databases">
        <authorList>
            <person name="Noorani M."/>
        </authorList>
    </citation>
    <scope>NUCLEOTIDE SEQUENCE [LARGE SCALE GENOMIC DNA]</scope>
    <source>
        <strain evidence="6">ATCC 27428</strain>
    </source>
</reference>
<evidence type="ECO:0000313" key="6">
    <source>
        <dbReference type="EMBL" id="PNE34670.1"/>
    </source>
</evidence>
<keyword evidence="1 3" id="KW-0732">Signal</keyword>
<evidence type="ECO:0000256" key="3">
    <source>
        <dbReference type="SAM" id="SignalP"/>
    </source>
</evidence>
<dbReference type="RefSeq" id="WP_170127642.1">
    <property type="nucleotide sequence ID" value="NZ_JACHJF010000021.1"/>
</dbReference>
<feature type="chain" id="PRO_5042698227" description="DUF4352 domain-containing protein" evidence="3">
    <location>
        <begin position="21"/>
        <end position="199"/>
    </location>
</feature>
<feature type="domain" description="DUF4352" evidence="4">
    <location>
        <begin position="79"/>
        <end position="182"/>
    </location>
</feature>
<organism evidence="6 7">
    <name type="scientific">Streptomyces eurocidicus</name>
    <name type="common">Streptoverticillium eurocidicus</name>
    <dbReference type="NCBI Taxonomy" id="66423"/>
    <lineage>
        <taxon>Bacteria</taxon>
        <taxon>Bacillati</taxon>
        <taxon>Actinomycetota</taxon>
        <taxon>Actinomycetes</taxon>
        <taxon>Kitasatosporales</taxon>
        <taxon>Streptomycetaceae</taxon>
        <taxon>Streptomyces</taxon>
    </lineage>
</organism>
<dbReference type="EMBL" id="LGUI01000002">
    <property type="protein sequence ID" value="PNE34670.1"/>
    <property type="molecule type" value="Genomic_DNA"/>
</dbReference>
<sequence length="199" mass="20057">MRRQFTVAAAVIALAATATACDNGTEDTGGRPSGSAPAGQHSSAPAPAASSAAPGKGSGGGHAVGATFTLKGKKAGSQVAVTLKKWADPAHSSNKYLQPSAGKRWVAAQFELVNTGTTGYEDSPSNGAKVLDAQGQVFTQSIGRISEGPSIPATVNLAAGQKATGWVVFSVPENTKPASVRFALDSGFAKDTGEWTLSK</sequence>
<dbReference type="Pfam" id="PF11611">
    <property type="entry name" value="DUF4352"/>
    <property type="match status" value="1"/>
</dbReference>
<gene>
    <name evidence="6" type="ORF">AF335_09080</name>
    <name evidence="5" type="ORF">FHS36_005264</name>
</gene>
<dbReference type="EMBL" id="JACHJF010000021">
    <property type="protein sequence ID" value="MBB5121795.1"/>
    <property type="molecule type" value="Genomic_DNA"/>
</dbReference>
<keyword evidence="7" id="KW-1185">Reference proteome</keyword>
<feature type="signal peptide" evidence="3">
    <location>
        <begin position="1"/>
        <end position="20"/>
    </location>
</feature>
<evidence type="ECO:0000259" key="4">
    <source>
        <dbReference type="Pfam" id="PF11611"/>
    </source>
</evidence>
<dbReference type="Proteomes" id="UP000235945">
    <property type="component" value="Unassembled WGS sequence"/>
</dbReference>
<feature type="compositionally biased region" description="Low complexity" evidence="2">
    <location>
        <begin position="33"/>
        <end position="55"/>
    </location>
</feature>
<protein>
    <recommendedName>
        <fullName evidence="4">DUF4352 domain-containing protein</fullName>
    </recommendedName>
</protein>
<evidence type="ECO:0000313" key="8">
    <source>
        <dbReference type="Proteomes" id="UP000528608"/>
    </source>
</evidence>
<dbReference type="PROSITE" id="PS51257">
    <property type="entry name" value="PROKAR_LIPOPROTEIN"/>
    <property type="match status" value="1"/>
</dbReference>
<name>A0A2N8P0X5_STREU</name>
<dbReference type="Gene3D" id="2.60.40.1240">
    <property type="match status" value="1"/>
</dbReference>
<reference evidence="7" key="2">
    <citation type="submission" date="2015-07" db="EMBL/GenBank/DDBJ databases">
        <authorList>
            <person name="Graham D.E."/>
            <person name="Giannone R.J."/>
            <person name="Gulvik C.A."/>
            <person name="Hettich R.L."/>
            <person name="Klingeman D.M."/>
            <person name="Mahan K.M."/>
            <person name="Parry R.J."/>
            <person name="Spain J.C."/>
        </authorList>
    </citation>
    <scope>NUCLEOTIDE SEQUENCE [LARGE SCALE GENOMIC DNA]</scope>
    <source>
        <strain evidence="7">ATCC 27428</strain>
    </source>
</reference>
<dbReference type="Proteomes" id="UP000528608">
    <property type="component" value="Unassembled WGS sequence"/>
</dbReference>
<feature type="region of interest" description="Disordered" evidence="2">
    <location>
        <begin position="21"/>
        <end position="61"/>
    </location>
</feature>
<proteinExistence type="predicted"/>